<dbReference type="Proteomes" id="UP000002605">
    <property type="component" value="Chromosome 3"/>
</dbReference>
<evidence type="ECO:0000256" key="5">
    <source>
        <dbReference type="ARBA" id="ARBA00023002"/>
    </source>
</evidence>
<comment type="similarity">
    <text evidence="2">Belongs to the TfdA dioxygenase family.</text>
</comment>
<keyword evidence="11" id="KW-1185">Reference proteome</keyword>
<feature type="domain" description="TauD/TfdA-like" evidence="8">
    <location>
        <begin position="115"/>
        <end position="352"/>
    </location>
</feature>
<evidence type="ECO:0000256" key="2">
    <source>
        <dbReference type="ARBA" id="ARBA00005896"/>
    </source>
</evidence>
<dbReference type="PANTHER" id="PTHR30468">
    <property type="entry name" value="ALPHA-KETOGLUTARATE-DEPENDENT SULFONATE DIOXYGENASE"/>
    <property type="match status" value="1"/>
</dbReference>
<organism evidence="10 11">
    <name type="scientific">Candida dubliniensis (strain CD36 / ATCC MYA-646 / CBS 7987 / NCPF 3949 / NRRL Y-17841)</name>
    <name type="common">Yeast</name>
    <dbReference type="NCBI Taxonomy" id="573826"/>
    <lineage>
        <taxon>Eukaryota</taxon>
        <taxon>Fungi</taxon>
        <taxon>Dikarya</taxon>
        <taxon>Ascomycota</taxon>
        <taxon>Saccharomycotina</taxon>
        <taxon>Pichiomycetes</taxon>
        <taxon>Debaryomycetaceae</taxon>
        <taxon>Candida/Lodderomyces clade</taxon>
        <taxon>Candida</taxon>
    </lineage>
</organism>
<dbReference type="HOGENOM" id="CLU_036005_0_1_1"/>
<comment type="cofactor">
    <cofactor evidence="1">
        <name>Fe(2+)</name>
        <dbReference type="ChEBI" id="CHEBI:29033"/>
    </cofactor>
</comment>
<dbReference type="GO" id="GO:0005737">
    <property type="term" value="C:cytoplasm"/>
    <property type="evidence" value="ECO:0007669"/>
    <property type="project" value="TreeGrafter"/>
</dbReference>
<dbReference type="CGD" id="CAL0000171059">
    <property type="gene designation" value="Cd36_85610"/>
</dbReference>
<evidence type="ECO:0000259" key="8">
    <source>
        <dbReference type="Pfam" id="PF02668"/>
    </source>
</evidence>
<accession>B9WEE8</accession>
<sequence length="426" mass="48746">MSPTAVTQGEPQDLQETIKKIASLNPIGHSNNKSSVITGFDPNWVDKLPETTKQRFTKYNIDISQGYPYIPENIKIPKFLDEAYNIRNEEYPYIERGKNADPEKKSLFEAAEDIIHLTPYIGTEIVGLQLSELTNKQKDELALLIAERVVVFFKDQDLSPQKQLELGHYWGQVEIHPQAARIGSEFDGVTVIWQHYAKERRSINLTFKQSKKGNSTWHSDLVHEKQTAGITHLHLDAIPNIGGETLWSSTYGAYDKLSPSLQQFLDGKTAIYRSAHQYLDRNDPLKGPKYIEREHPIIRTHPVTGWKYLFVNRGMTVRIVGLLPEESDLILNYLYSVIENNRDIQVRWSWQKELGSIKKNKSKEEDSKQYRGVSALWDNRISNHSVVHSEESIVGRHGTRVTSLADTGYYDPNSKSQRESLGLSLD</sequence>
<dbReference type="SUPFAM" id="SSF51197">
    <property type="entry name" value="Clavaminate synthase-like"/>
    <property type="match status" value="1"/>
</dbReference>
<evidence type="ECO:0000256" key="4">
    <source>
        <dbReference type="ARBA" id="ARBA00022964"/>
    </source>
</evidence>
<name>B9WEE8_CANDC</name>
<dbReference type="PANTHER" id="PTHR30468:SF9">
    <property type="entry name" value="ALPHA-KETOGLUTARATE-DEPENDENT TAURINE DIOXYGENASE (AFU_ORTHOLOGUE AFUA_3G01010)"/>
    <property type="match status" value="1"/>
</dbReference>
<feature type="region of interest" description="Disordered" evidence="7">
    <location>
        <begin position="405"/>
        <end position="426"/>
    </location>
</feature>
<dbReference type="AlphaFoldDB" id="B9WEE8"/>
<keyword evidence="6" id="KW-0408">Iron</keyword>
<dbReference type="RefSeq" id="XP_002419465.1">
    <property type="nucleotide sequence ID" value="XM_002419420.1"/>
</dbReference>
<dbReference type="VEuPathDB" id="FungiDB:CD36_85610"/>
<dbReference type="GO" id="GO:0016706">
    <property type="term" value="F:2-oxoglutarate-dependent dioxygenase activity"/>
    <property type="evidence" value="ECO:0007669"/>
    <property type="project" value="TreeGrafter"/>
</dbReference>
<dbReference type="eggNOG" id="ENOG502R0XT">
    <property type="taxonomic scope" value="Eukaryota"/>
</dbReference>
<gene>
    <name evidence="9" type="ordered locus">Cd36_85610</name>
    <name evidence="10" type="ORF">CD36_85610</name>
</gene>
<dbReference type="InterPro" id="IPR042098">
    <property type="entry name" value="TauD-like_sf"/>
</dbReference>
<reference evidence="10 11" key="1">
    <citation type="journal article" date="2009" name="Genome Res.">
        <title>Comparative genomics of the fungal pathogens Candida dubliniensis and Candida albicans.</title>
        <authorList>
            <person name="Jackson A.P."/>
            <person name="Gamble J.A."/>
            <person name="Yeomans T."/>
            <person name="Moran G.P."/>
            <person name="Saunders D."/>
            <person name="Harris D."/>
            <person name="Aslett M."/>
            <person name="Barrell J.F."/>
            <person name="Butler G."/>
            <person name="Citiulo F."/>
            <person name="Coleman D.C."/>
            <person name="de Groot P.W.J."/>
            <person name="Goodwin T.J."/>
            <person name="Quail M.A."/>
            <person name="McQuillan J."/>
            <person name="Munro C.A."/>
            <person name="Pain A."/>
            <person name="Poulter R.T."/>
            <person name="Rajandream M.A."/>
            <person name="Renauld H."/>
            <person name="Spiering M.J."/>
            <person name="Tivey A."/>
            <person name="Gow N.A.R."/>
            <person name="Barrell B."/>
            <person name="Sullivan D.J."/>
            <person name="Berriman M."/>
        </authorList>
    </citation>
    <scope>NUCLEOTIDE SEQUENCE [LARGE SCALE GENOMIC DNA]</scope>
    <source>
        <strain evidence="11">CD36 / ATCC MYA-646 / CBS 7987 / NCPF 3949 / NRRL Y-17841</strain>
    </source>
</reference>
<dbReference type="KEGG" id="cdu:CD36_85610"/>
<keyword evidence="4 10" id="KW-0223">Dioxygenase</keyword>
<dbReference type="InterPro" id="IPR051323">
    <property type="entry name" value="AtsK-like"/>
</dbReference>
<protein>
    <submittedName>
        <fullName evidence="10">Alpha-ketoglutarate-dependent sulfonate dioxygenase, putative</fullName>
        <ecNumber evidence="10">1.14.11.-</ecNumber>
    </submittedName>
</protein>
<dbReference type="FunFam" id="3.60.130.10:FF:000008">
    <property type="entry name" value="Alpha-ketoglutarate-dependent taurine dioxygenase"/>
    <property type="match status" value="1"/>
</dbReference>
<evidence type="ECO:0000313" key="10">
    <source>
        <dbReference type="EMBL" id="CAX43059.1"/>
    </source>
</evidence>
<dbReference type="OrthoDB" id="10257314at2759"/>
<keyword evidence="5 10" id="KW-0560">Oxidoreductase</keyword>
<dbReference type="Pfam" id="PF02668">
    <property type="entry name" value="TauD"/>
    <property type="match status" value="1"/>
</dbReference>
<evidence type="ECO:0000256" key="1">
    <source>
        <dbReference type="ARBA" id="ARBA00001954"/>
    </source>
</evidence>
<evidence type="ECO:0000256" key="3">
    <source>
        <dbReference type="ARBA" id="ARBA00022723"/>
    </source>
</evidence>
<dbReference type="GeneID" id="8047120"/>
<proteinExistence type="inferred from homology"/>
<dbReference type="InterPro" id="IPR003819">
    <property type="entry name" value="TauD/TfdA-like"/>
</dbReference>
<evidence type="ECO:0000313" key="11">
    <source>
        <dbReference type="Proteomes" id="UP000002605"/>
    </source>
</evidence>
<keyword evidence="3" id="KW-0479">Metal-binding</keyword>
<dbReference type="EMBL" id="FM992690">
    <property type="protein sequence ID" value="CAX43059.1"/>
    <property type="molecule type" value="Genomic_DNA"/>
</dbReference>
<evidence type="ECO:0000256" key="7">
    <source>
        <dbReference type="SAM" id="MobiDB-lite"/>
    </source>
</evidence>
<evidence type="ECO:0000313" key="9">
    <source>
        <dbReference type="CGD" id="CAL0000171059"/>
    </source>
</evidence>
<dbReference type="GO" id="GO:0046872">
    <property type="term" value="F:metal ion binding"/>
    <property type="evidence" value="ECO:0007669"/>
    <property type="project" value="UniProtKB-KW"/>
</dbReference>
<evidence type="ECO:0000256" key="6">
    <source>
        <dbReference type="ARBA" id="ARBA00023004"/>
    </source>
</evidence>
<dbReference type="EC" id="1.14.11.-" evidence="10"/>
<dbReference type="Gene3D" id="3.60.130.10">
    <property type="entry name" value="Clavaminate synthase-like"/>
    <property type="match status" value="1"/>
</dbReference>